<feature type="compositionally biased region" description="Polar residues" evidence="1">
    <location>
        <begin position="66"/>
        <end position="85"/>
    </location>
</feature>
<dbReference type="Proteomes" id="UP001140094">
    <property type="component" value="Unassembled WGS sequence"/>
</dbReference>
<proteinExistence type="predicted"/>
<organism evidence="2 3">
    <name type="scientific">Coemansia guatemalensis</name>
    <dbReference type="NCBI Taxonomy" id="2761395"/>
    <lineage>
        <taxon>Eukaryota</taxon>
        <taxon>Fungi</taxon>
        <taxon>Fungi incertae sedis</taxon>
        <taxon>Zoopagomycota</taxon>
        <taxon>Kickxellomycotina</taxon>
        <taxon>Kickxellomycetes</taxon>
        <taxon>Kickxellales</taxon>
        <taxon>Kickxellaceae</taxon>
        <taxon>Coemansia</taxon>
    </lineage>
</organism>
<gene>
    <name evidence="2" type="ORF">H4R20_002633</name>
</gene>
<dbReference type="EMBL" id="JANBUO010000438">
    <property type="protein sequence ID" value="KAJ2804119.1"/>
    <property type="molecule type" value="Genomic_DNA"/>
</dbReference>
<evidence type="ECO:0008006" key="4">
    <source>
        <dbReference type="Google" id="ProtNLM"/>
    </source>
</evidence>
<name>A0A9W8LUH5_9FUNG</name>
<dbReference type="AlphaFoldDB" id="A0A9W8LUH5"/>
<evidence type="ECO:0000313" key="2">
    <source>
        <dbReference type="EMBL" id="KAJ2804119.1"/>
    </source>
</evidence>
<feature type="region of interest" description="Disordered" evidence="1">
    <location>
        <begin position="1"/>
        <end position="159"/>
    </location>
</feature>
<feature type="compositionally biased region" description="Basic and acidic residues" evidence="1">
    <location>
        <begin position="111"/>
        <end position="124"/>
    </location>
</feature>
<feature type="compositionally biased region" description="Basic and acidic residues" evidence="1">
    <location>
        <begin position="23"/>
        <end position="35"/>
    </location>
</feature>
<keyword evidence="3" id="KW-1185">Reference proteome</keyword>
<feature type="compositionally biased region" description="Low complexity" evidence="1">
    <location>
        <begin position="44"/>
        <end position="56"/>
    </location>
</feature>
<evidence type="ECO:0000313" key="3">
    <source>
        <dbReference type="Proteomes" id="UP001140094"/>
    </source>
</evidence>
<comment type="caution">
    <text evidence="2">The sequence shown here is derived from an EMBL/GenBank/DDBJ whole genome shotgun (WGS) entry which is preliminary data.</text>
</comment>
<accession>A0A9W8LUH5</accession>
<reference evidence="2" key="1">
    <citation type="submission" date="2022-07" db="EMBL/GenBank/DDBJ databases">
        <title>Phylogenomic reconstructions and comparative analyses of Kickxellomycotina fungi.</title>
        <authorList>
            <person name="Reynolds N.K."/>
            <person name="Stajich J.E."/>
            <person name="Barry K."/>
            <person name="Grigoriev I.V."/>
            <person name="Crous P."/>
            <person name="Smith M.E."/>
        </authorList>
    </citation>
    <scope>NUCLEOTIDE SEQUENCE</scope>
    <source>
        <strain evidence="2">NRRL 1565</strain>
    </source>
</reference>
<protein>
    <recommendedName>
        <fullName evidence="4">CsbD-like domain-containing protein</fullName>
    </recommendedName>
</protein>
<evidence type="ECO:0000256" key="1">
    <source>
        <dbReference type="SAM" id="MobiDB-lite"/>
    </source>
</evidence>
<dbReference type="OrthoDB" id="5567338at2759"/>
<sequence>MSQFVGKMEEKLGQVTNNPNLEAKGHEQRVHALEKKNRHNPAMNQGQGYNNVQNNYPSGPYGDQDYSATASGPNYPASNQAQGMSGYQDAYRTAGTHGHHHGSGHTGNIADKAKGRAEEFRGSAEQKLGTAAHNPRMQQQGYEHQIQGANEKMTGDRVM</sequence>